<comment type="caution">
    <text evidence="2">The sequence shown here is derived from an EMBL/GenBank/DDBJ whole genome shotgun (WGS) entry which is preliminary data.</text>
</comment>
<dbReference type="AlphaFoldDB" id="X1JM90"/>
<feature type="non-terminal residue" evidence="2">
    <location>
        <position position="1"/>
    </location>
</feature>
<gene>
    <name evidence="2" type="ORF">S03H2_71876</name>
</gene>
<keyword evidence="1" id="KW-1133">Transmembrane helix</keyword>
<sequence>ISKKNKLIDKKIKQEGFEVIVLKDKIGLKEDLKDTINIIKSRRTDVMITDSYATPSAFLSSLLNPTLIRLFLLIYLFSNT</sequence>
<protein>
    <submittedName>
        <fullName evidence="2">Uncharacterized protein</fullName>
    </submittedName>
</protein>
<proteinExistence type="predicted"/>
<evidence type="ECO:0000256" key="1">
    <source>
        <dbReference type="SAM" id="Phobius"/>
    </source>
</evidence>
<keyword evidence="1" id="KW-0812">Transmembrane</keyword>
<name>X1JM90_9ZZZZ</name>
<feature type="non-terminal residue" evidence="2">
    <location>
        <position position="80"/>
    </location>
</feature>
<organism evidence="2">
    <name type="scientific">marine sediment metagenome</name>
    <dbReference type="NCBI Taxonomy" id="412755"/>
    <lineage>
        <taxon>unclassified sequences</taxon>
        <taxon>metagenomes</taxon>
        <taxon>ecological metagenomes</taxon>
    </lineage>
</organism>
<feature type="transmembrane region" description="Helical" evidence="1">
    <location>
        <begin position="57"/>
        <end position="77"/>
    </location>
</feature>
<keyword evidence="1" id="KW-0472">Membrane</keyword>
<evidence type="ECO:0000313" key="2">
    <source>
        <dbReference type="EMBL" id="GAH95187.1"/>
    </source>
</evidence>
<reference evidence="2" key="1">
    <citation type="journal article" date="2014" name="Front. Microbiol.">
        <title>High frequency of phylogenetically diverse reductive dehalogenase-homologous genes in deep subseafloor sedimentary metagenomes.</title>
        <authorList>
            <person name="Kawai M."/>
            <person name="Futagami T."/>
            <person name="Toyoda A."/>
            <person name="Takaki Y."/>
            <person name="Nishi S."/>
            <person name="Hori S."/>
            <person name="Arai W."/>
            <person name="Tsubouchi T."/>
            <person name="Morono Y."/>
            <person name="Uchiyama I."/>
            <person name="Ito T."/>
            <person name="Fujiyama A."/>
            <person name="Inagaki F."/>
            <person name="Takami H."/>
        </authorList>
    </citation>
    <scope>NUCLEOTIDE SEQUENCE</scope>
    <source>
        <strain evidence="2">Expedition CK06-06</strain>
    </source>
</reference>
<accession>X1JM90</accession>
<dbReference type="EMBL" id="BARU01048307">
    <property type="protein sequence ID" value="GAH95187.1"/>
    <property type="molecule type" value="Genomic_DNA"/>
</dbReference>